<proteinExistence type="predicted"/>
<dbReference type="HOGENOM" id="CLU_970104_0_0_1"/>
<reference evidence="1 2" key="1">
    <citation type="submission" date="2014-06" db="EMBL/GenBank/DDBJ databases">
        <authorList>
            <consortium name="DOE Joint Genome Institute"/>
            <person name="Kuo A."/>
            <person name="Kohler A."/>
            <person name="Nagy L.G."/>
            <person name="Floudas D."/>
            <person name="Copeland A."/>
            <person name="Barry K.W."/>
            <person name="Cichocki N."/>
            <person name="Veneault-Fourrey C."/>
            <person name="LaButti K."/>
            <person name="Lindquist E.A."/>
            <person name="Lipzen A."/>
            <person name="Lundell T."/>
            <person name="Morin E."/>
            <person name="Murat C."/>
            <person name="Sun H."/>
            <person name="Tunlid A."/>
            <person name="Henrissat B."/>
            <person name="Grigoriev I.V."/>
            <person name="Hibbett D.S."/>
            <person name="Martin F."/>
            <person name="Nordberg H.P."/>
            <person name="Cantor M.N."/>
            <person name="Hua S.X."/>
        </authorList>
    </citation>
    <scope>NUCLEOTIDE SEQUENCE [LARGE SCALE GENOMIC DNA]</scope>
    <source>
        <strain evidence="1 2">ATCC 200175</strain>
    </source>
</reference>
<dbReference type="Proteomes" id="UP000053647">
    <property type="component" value="Unassembled WGS sequence"/>
</dbReference>
<dbReference type="AlphaFoldDB" id="A0A0C9U944"/>
<protein>
    <submittedName>
        <fullName evidence="1">Uncharacterized protein</fullName>
    </submittedName>
</protein>
<name>A0A0C9U944_PAXIN</name>
<accession>A0A0C9U944</accession>
<gene>
    <name evidence="1" type="ORF">PAXINDRAFT_99413</name>
</gene>
<evidence type="ECO:0000313" key="2">
    <source>
        <dbReference type="Proteomes" id="UP000053647"/>
    </source>
</evidence>
<dbReference type="EMBL" id="KN819336">
    <property type="protein sequence ID" value="KIJ15536.1"/>
    <property type="molecule type" value="Genomic_DNA"/>
</dbReference>
<evidence type="ECO:0000313" key="1">
    <source>
        <dbReference type="EMBL" id="KIJ15536.1"/>
    </source>
</evidence>
<sequence>MQFTISSLTGPSALESLPNELLLRIMSHAILAPSITSDLSLASSASDPSIDQINSDLLSAPRVSISPSFGQRAPPHGLTDIQALCVTSRRLHEFAGTMLYRCAVLETEKSGLLFRAEADWGVCLKDTEVPGHASCLDGRGVEEQASQRCGACLPPTPVEWHQSSPHVAGPLAPKVPQNTHFLSNVNHLRVAEPQASLLTFSPKLTYVSLPRRCNANAENDSVFLDSVKACQPSIKSWSSSSHLSRLGTIEVDIPDLDADNVEEITTSSIWESAQDLMKHDERLFVIP</sequence>
<keyword evidence="2" id="KW-1185">Reference proteome</keyword>
<dbReference type="OrthoDB" id="3259136at2759"/>
<organism evidence="1 2">
    <name type="scientific">Paxillus involutus ATCC 200175</name>
    <dbReference type="NCBI Taxonomy" id="664439"/>
    <lineage>
        <taxon>Eukaryota</taxon>
        <taxon>Fungi</taxon>
        <taxon>Dikarya</taxon>
        <taxon>Basidiomycota</taxon>
        <taxon>Agaricomycotina</taxon>
        <taxon>Agaricomycetes</taxon>
        <taxon>Agaricomycetidae</taxon>
        <taxon>Boletales</taxon>
        <taxon>Paxilineae</taxon>
        <taxon>Paxillaceae</taxon>
        <taxon>Paxillus</taxon>
    </lineage>
</organism>
<reference evidence="2" key="2">
    <citation type="submission" date="2015-01" db="EMBL/GenBank/DDBJ databases">
        <title>Evolutionary Origins and Diversification of the Mycorrhizal Mutualists.</title>
        <authorList>
            <consortium name="DOE Joint Genome Institute"/>
            <consortium name="Mycorrhizal Genomics Consortium"/>
            <person name="Kohler A."/>
            <person name="Kuo A."/>
            <person name="Nagy L.G."/>
            <person name="Floudas D."/>
            <person name="Copeland A."/>
            <person name="Barry K.W."/>
            <person name="Cichocki N."/>
            <person name="Veneault-Fourrey C."/>
            <person name="LaButti K."/>
            <person name="Lindquist E.A."/>
            <person name="Lipzen A."/>
            <person name="Lundell T."/>
            <person name="Morin E."/>
            <person name="Murat C."/>
            <person name="Riley R."/>
            <person name="Ohm R."/>
            <person name="Sun H."/>
            <person name="Tunlid A."/>
            <person name="Henrissat B."/>
            <person name="Grigoriev I.V."/>
            <person name="Hibbett D.S."/>
            <person name="Martin F."/>
        </authorList>
    </citation>
    <scope>NUCLEOTIDE SEQUENCE [LARGE SCALE GENOMIC DNA]</scope>
    <source>
        <strain evidence="2">ATCC 200175</strain>
    </source>
</reference>